<dbReference type="PANTHER" id="PTHR12145">
    <property type="entry name" value="MANNAN ENDO-1,6-ALPHA-MANNOSIDASE DCW1"/>
    <property type="match status" value="1"/>
</dbReference>
<keyword evidence="14" id="KW-1185">Reference proteome</keyword>
<dbReference type="GO" id="GO:0008496">
    <property type="term" value="F:mannan endo-1,6-alpha-mannosidase activity"/>
    <property type="evidence" value="ECO:0007669"/>
    <property type="project" value="UniProtKB-UniRule"/>
</dbReference>
<evidence type="ECO:0000313" key="14">
    <source>
        <dbReference type="Proteomes" id="UP001271007"/>
    </source>
</evidence>
<gene>
    <name evidence="13" type="primary">DCW1</name>
    <name evidence="13" type="ORF">LTR09_004370</name>
</gene>
<evidence type="ECO:0000256" key="3">
    <source>
        <dbReference type="ARBA" id="ARBA00009699"/>
    </source>
</evidence>
<dbReference type="GO" id="GO:0012505">
    <property type="term" value="C:endomembrane system"/>
    <property type="evidence" value="ECO:0007669"/>
    <property type="project" value="UniProtKB-SubCell"/>
</dbReference>
<evidence type="ECO:0000256" key="5">
    <source>
        <dbReference type="ARBA" id="ARBA00022729"/>
    </source>
</evidence>
<evidence type="ECO:0000256" key="4">
    <source>
        <dbReference type="ARBA" id="ARBA00012350"/>
    </source>
</evidence>
<comment type="caution">
    <text evidence="13">The sequence shown here is derived from an EMBL/GenBank/DDBJ whole genome shotgun (WGS) entry which is preliminary data.</text>
</comment>
<comment type="subcellular location">
    <subcellularLocation>
        <location evidence="2">Endomembrane system</location>
    </subcellularLocation>
</comment>
<evidence type="ECO:0000256" key="10">
    <source>
        <dbReference type="PIRNR" id="PIRNR016302"/>
    </source>
</evidence>
<sequence>MRSFHSAALASTLAFAGITNALQVDVSSVQSISDAAKTIASNIIGIYEGKNGSPSIPGLFPDPYYFWESGLAWDSLINYWALTGDDTYNDRISEALLFQSNGEELDFAPANQSKSLGNDDQSTWALAAMTAAEKGFPSSLFQIDGQQTTNLWAQMAQTVFDEQVLRWDTKFCGGGLRWQIFSFNNGYDYKNSISNGNFMQLAARLAKYTGNQTYSDWALKASKWSFDSGLIADGSFNVYDGASTTQCKQLNRIMWSSSVGTYLSGYSYLSNMGSNQQYHTYAPKLLGNALKVFAKNGIVTEVACSGAGTCNVDQLAFRATYARALVDAKYIDTGDSIDTDAIDAVLKASAEGAAAQCSGGPDGSRCGSDWSSSEWDGTWGLGQYLSALEILLANIPDKGTQTSDDNSSSPSNATSTMSGTPSGTAGSASTGPAATGAANALSGSVFGLLGALAVAVAFL</sequence>
<keyword evidence="7" id="KW-0472">Membrane</keyword>
<keyword evidence="6 10" id="KW-0378">Hydrolase</keyword>
<keyword evidence="8" id="KW-0325">Glycoprotein</keyword>
<dbReference type="GO" id="GO:0016052">
    <property type="term" value="P:carbohydrate catabolic process"/>
    <property type="evidence" value="ECO:0007669"/>
    <property type="project" value="InterPro"/>
</dbReference>
<evidence type="ECO:0000256" key="8">
    <source>
        <dbReference type="ARBA" id="ARBA00023180"/>
    </source>
</evidence>
<dbReference type="PIRSF" id="PIRSF016302">
    <property type="entry name" value="Man_a_manosd"/>
    <property type="match status" value="1"/>
</dbReference>
<dbReference type="InterPro" id="IPR005198">
    <property type="entry name" value="Glyco_hydro_76"/>
</dbReference>
<evidence type="ECO:0000256" key="6">
    <source>
        <dbReference type="ARBA" id="ARBA00022801"/>
    </source>
</evidence>
<keyword evidence="9 10" id="KW-0326">Glycosidase</keyword>
<evidence type="ECO:0000256" key="11">
    <source>
        <dbReference type="SAM" id="MobiDB-lite"/>
    </source>
</evidence>
<comment type="catalytic activity">
    <reaction evidence="1 10">
        <text>Random hydrolysis of (1-&gt;6)-alpha-D-mannosidic linkages in unbranched (1-&gt;6)-mannans.</text>
        <dbReference type="EC" id="3.2.1.101"/>
    </reaction>
</comment>
<evidence type="ECO:0000256" key="9">
    <source>
        <dbReference type="ARBA" id="ARBA00023295"/>
    </source>
</evidence>
<feature type="chain" id="PRO_5042555486" description="Mannan endo-1,6-alpha-mannosidase" evidence="12">
    <location>
        <begin position="22"/>
        <end position="459"/>
    </location>
</feature>
<dbReference type="Proteomes" id="UP001271007">
    <property type="component" value="Unassembled WGS sequence"/>
</dbReference>
<evidence type="ECO:0000256" key="7">
    <source>
        <dbReference type="ARBA" id="ARBA00023136"/>
    </source>
</evidence>
<evidence type="ECO:0000256" key="2">
    <source>
        <dbReference type="ARBA" id="ARBA00004308"/>
    </source>
</evidence>
<protein>
    <recommendedName>
        <fullName evidence="4 10">Mannan endo-1,6-alpha-mannosidase</fullName>
        <ecNumber evidence="4 10">3.2.1.101</ecNumber>
    </recommendedName>
</protein>
<dbReference type="EC" id="3.2.1.101" evidence="4 10"/>
<dbReference type="SUPFAM" id="SSF48208">
    <property type="entry name" value="Six-hairpin glycosidases"/>
    <property type="match status" value="1"/>
</dbReference>
<keyword evidence="5 12" id="KW-0732">Signal</keyword>
<feature type="region of interest" description="Disordered" evidence="11">
    <location>
        <begin position="399"/>
        <end position="433"/>
    </location>
</feature>
<reference evidence="13" key="1">
    <citation type="submission" date="2023-04" db="EMBL/GenBank/DDBJ databases">
        <title>Black Yeasts Isolated from many extreme environments.</title>
        <authorList>
            <person name="Coleine C."/>
            <person name="Stajich J.E."/>
            <person name="Selbmann L."/>
        </authorList>
    </citation>
    <scope>NUCLEOTIDE SEQUENCE</scope>
    <source>
        <strain evidence="13">CCFEE 5312</strain>
    </source>
</reference>
<accession>A0AAJ0DIB7</accession>
<dbReference type="InterPro" id="IPR014480">
    <property type="entry name" value="Mannan-1_6-alpha_mannosidase"/>
</dbReference>
<name>A0AAJ0DIB7_9PEZI</name>
<evidence type="ECO:0000313" key="13">
    <source>
        <dbReference type="EMBL" id="KAK3054641.1"/>
    </source>
</evidence>
<dbReference type="InterPro" id="IPR008928">
    <property type="entry name" value="6-hairpin_glycosidase_sf"/>
</dbReference>
<dbReference type="Pfam" id="PF03663">
    <property type="entry name" value="Glyco_hydro_76"/>
    <property type="match status" value="1"/>
</dbReference>
<dbReference type="GO" id="GO:0009272">
    <property type="term" value="P:fungal-type cell wall biogenesis"/>
    <property type="evidence" value="ECO:0007669"/>
    <property type="project" value="TreeGrafter"/>
</dbReference>
<evidence type="ECO:0000256" key="12">
    <source>
        <dbReference type="SAM" id="SignalP"/>
    </source>
</evidence>
<proteinExistence type="inferred from homology"/>
<comment type="similarity">
    <text evidence="3 10">Belongs to the glycosyl hydrolase 76 family.</text>
</comment>
<dbReference type="Gene3D" id="1.50.10.20">
    <property type="match status" value="1"/>
</dbReference>
<feature type="compositionally biased region" description="Low complexity" evidence="11">
    <location>
        <begin position="400"/>
        <end position="433"/>
    </location>
</feature>
<dbReference type="FunFam" id="1.50.10.20:FF:000006">
    <property type="entry name" value="Mannan endo-1,6-alpha-mannosidase"/>
    <property type="match status" value="1"/>
</dbReference>
<evidence type="ECO:0000256" key="1">
    <source>
        <dbReference type="ARBA" id="ARBA00001452"/>
    </source>
</evidence>
<dbReference type="PANTHER" id="PTHR12145:SF36">
    <property type="entry name" value="MANNAN ENDO-1,6-ALPHA-MANNOSIDASE DCW1"/>
    <property type="match status" value="1"/>
</dbReference>
<dbReference type="AlphaFoldDB" id="A0AAJ0DIB7"/>
<dbReference type="EMBL" id="JAWDJX010000011">
    <property type="protein sequence ID" value="KAK3054641.1"/>
    <property type="molecule type" value="Genomic_DNA"/>
</dbReference>
<feature type="signal peptide" evidence="12">
    <location>
        <begin position="1"/>
        <end position="21"/>
    </location>
</feature>
<organism evidence="13 14">
    <name type="scientific">Extremus antarcticus</name>
    <dbReference type="NCBI Taxonomy" id="702011"/>
    <lineage>
        <taxon>Eukaryota</taxon>
        <taxon>Fungi</taxon>
        <taxon>Dikarya</taxon>
        <taxon>Ascomycota</taxon>
        <taxon>Pezizomycotina</taxon>
        <taxon>Dothideomycetes</taxon>
        <taxon>Dothideomycetidae</taxon>
        <taxon>Mycosphaerellales</taxon>
        <taxon>Extremaceae</taxon>
        <taxon>Extremus</taxon>
    </lineage>
</organism>